<dbReference type="PROSITE" id="PS50304">
    <property type="entry name" value="TUDOR"/>
    <property type="match status" value="6"/>
</dbReference>
<feature type="domain" description="Tudor" evidence="2">
    <location>
        <begin position="294"/>
        <end position="353"/>
    </location>
</feature>
<feature type="domain" description="Tudor" evidence="2">
    <location>
        <begin position="1549"/>
        <end position="1607"/>
    </location>
</feature>
<evidence type="ECO:0000259" key="2">
    <source>
        <dbReference type="PROSITE" id="PS50304"/>
    </source>
</evidence>
<dbReference type="InterPro" id="IPR050621">
    <property type="entry name" value="Tudor_domain_containing"/>
</dbReference>
<dbReference type="PANTHER" id="PTHR22948">
    <property type="entry name" value="TUDOR DOMAIN CONTAINING PROTEIN"/>
    <property type="match status" value="1"/>
</dbReference>
<name>A0ABD1J8N4_9TELE</name>
<dbReference type="Pfam" id="PF00567">
    <property type="entry name" value="TUDOR"/>
    <property type="match status" value="7"/>
</dbReference>
<evidence type="ECO:0000313" key="4">
    <source>
        <dbReference type="Proteomes" id="UP001591681"/>
    </source>
</evidence>
<organism evidence="3 4">
    <name type="scientific">Coilia grayii</name>
    <name type="common">Gray's grenadier anchovy</name>
    <dbReference type="NCBI Taxonomy" id="363190"/>
    <lineage>
        <taxon>Eukaryota</taxon>
        <taxon>Metazoa</taxon>
        <taxon>Chordata</taxon>
        <taxon>Craniata</taxon>
        <taxon>Vertebrata</taxon>
        <taxon>Euteleostomi</taxon>
        <taxon>Actinopterygii</taxon>
        <taxon>Neopterygii</taxon>
        <taxon>Teleostei</taxon>
        <taxon>Clupei</taxon>
        <taxon>Clupeiformes</taxon>
        <taxon>Clupeoidei</taxon>
        <taxon>Engraulidae</taxon>
        <taxon>Coilinae</taxon>
        <taxon>Coilia</taxon>
    </lineage>
</organism>
<dbReference type="SMART" id="SM00333">
    <property type="entry name" value="TUDOR"/>
    <property type="match status" value="7"/>
</dbReference>
<feature type="compositionally biased region" description="Polar residues" evidence="1">
    <location>
        <begin position="1174"/>
        <end position="1191"/>
    </location>
</feature>
<dbReference type="SUPFAM" id="SSF63748">
    <property type="entry name" value="Tudor/PWWP/MBT"/>
    <property type="match status" value="7"/>
</dbReference>
<dbReference type="Gene3D" id="2.30.30.140">
    <property type="match status" value="6"/>
</dbReference>
<feature type="region of interest" description="Disordered" evidence="1">
    <location>
        <begin position="207"/>
        <end position="232"/>
    </location>
</feature>
<dbReference type="EMBL" id="JBHFQA010000019">
    <property type="protein sequence ID" value="KAL2082401.1"/>
    <property type="molecule type" value="Genomic_DNA"/>
</dbReference>
<evidence type="ECO:0000256" key="1">
    <source>
        <dbReference type="SAM" id="MobiDB-lite"/>
    </source>
</evidence>
<feature type="domain" description="Tudor" evidence="2">
    <location>
        <begin position="967"/>
        <end position="1023"/>
    </location>
</feature>
<dbReference type="InterPro" id="IPR002999">
    <property type="entry name" value="Tudor"/>
</dbReference>
<reference evidence="3 4" key="1">
    <citation type="submission" date="2024-09" db="EMBL/GenBank/DDBJ databases">
        <title>A chromosome-level genome assembly of Gray's grenadier anchovy, Coilia grayii.</title>
        <authorList>
            <person name="Fu Z."/>
        </authorList>
    </citation>
    <scope>NUCLEOTIDE SEQUENCE [LARGE SCALE GENOMIC DNA]</scope>
    <source>
        <strain evidence="3">G4</strain>
        <tissue evidence="3">Muscle</tissue>
    </source>
</reference>
<accession>A0ABD1J8N4</accession>
<dbReference type="Gene3D" id="2.40.50.90">
    <property type="match status" value="7"/>
</dbReference>
<gene>
    <name evidence="3" type="ORF">ACEWY4_022219</name>
</gene>
<dbReference type="Proteomes" id="UP001591681">
    <property type="component" value="Unassembled WGS sequence"/>
</dbReference>
<feature type="domain" description="Tudor" evidence="2">
    <location>
        <begin position="1332"/>
        <end position="1391"/>
    </location>
</feature>
<dbReference type="FunFam" id="2.30.30.140:FF:000018">
    <property type="entry name" value="Serine/threonine-protein kinase 31"/>
    <property type="match status" value="1"/>
</dbReference>
<feature type="region of interest" description="Disordered" evidence="1">
    <location>
        <begin position="1125"/>
        <end position="1229"/>
    </location>
</feature>
<dbReference type="InterPro" id="IPR035437">
    <property type="entry name" value="SNase_OB-fold_sf"/>
</dbReference>
<keyword evidence="4" id="KW-1185">Reference proteome</keyword>
<protein>
    <recommendedName>
        <fullName evidence="2">Tudor domain-containing protein</fullName>
    </recommendedName>
</protein>
<evidence type="ECO:0000313" key="3">
    <source>
        <dbReference type="EMBL" id="KAL2082401.1"/>
    </source>
</evidence>
<feature type="compositionally biased region" description="Polar residues" evidence="1">
    <location>
        <begin position="1699"/>
        <end position="1708"/>
    </location>
</feature>
<feature type="region of interest" description="Disordered" evidence="1">
    <location>
        <begin position="1689"/>
        <end position="1709"/>
    </location>
</feature>
<comment type="caution">
    <text evidence="3">The sequence shown here is derived from an EMBL/GenBank/DDBJ whole genome shotgun (WGS) entry which is preliminary data.</text>
</comment>
<sequence length="1998" mass="222467">MCSRTGLPSSGSDVTVLISRVNSNPLCNMVEFWGNFRKDRKHTYDLMRREVQCYGESARRRFQEGEGNPGDQCLVQICDTWYRARVVSHNSSNYSVFLFDEGKTLNVKTSLLAWGEEEHFLLPPEVELCVLANVLPLSPDNKWSPMALEFLRSLCGKTVNAYVQEVFVSQRAHVLDIGSVSRQMLEMGFAKKLPPERFREYIIESLQPGSASSSRPPVSQSTSDKSTEPRQLETPLNYLYPELQPEMVETVIVTEVTNPSRIFCQLKIFSQELMKLTEQITKHYEDRIATGPPPKTLGSPCAARGPDGKWYRGILQQVMMSSSVAEVLHVDYGKKHFTPIDSVRHLAAEFFRMPVVTYMCSLHGVLDKGVGWTASQIEYLKSLLLNKTLIAKFEYQSLSEGVHYVTLIGVGSKNLNKDFGTRAECLLESEKIGVDYRINKCASQRLCPPSCDEELETKSNMKDSLLVNTRHKAMVQYVKSPSEFWVQIQKYAGEFDQMMSDMELHYNSVSAEGFIQKPAVGLLCAALAADGIYYRASVQKVNGRQLLVFFVDYGNTEVVDIQNLRHLPSKYQVLPPLGLKCALTGIKPVCTGWSVHSLNFFSNAVVDKVLDLHVVSKVEDKYVVQLSDPAQKNEKDLSELLCSAGLAMRLDVVTRSGIKNSARPENLSQDRQVKGIASCKTTSEGNGLLIPKAPRSVFKEYLFTIGSSMEVVVSHIDSPSDFWCQIASNIGYLKLLMQDIQSHYADSEYQVFDEGTCVARHPENGMWYRALIVNRHQTPHVDVLFVDYGQTRRVALQELRPMKPSFLRLNGQAFRCSLYNLIQSPAQISHEWDSNATRLFQKFVDDAASMNITLKCTIYAVMYDMQKVVFNVVDLETPFQSVCGLLVQTGLALNAQPKKSAVPPFRLDTYYYSTHNIKMGSEEELLVTSTKSVNQFYCQLFRNAELMQELTDKVSLLCRQLQSIQCPKTFGTVCFAKYTDGEWYRGQIKSTNPSILVHFVDYGNTVEVDTSDLLPIPIEASEIMSVPVQAIECGLSDISADIPSEVNTWFNNYVVDHLLKAVIVAKESNGKLLVELYDGNTQVNGLLKQKFAVEQRKKTDAALEQETRISHNAVERDIARFQKAPVDDDWRKRPTQSSHHGDGDVRPKAKAQVYDVRQKQHSPTCIPVRGDAGRNSTKFESKAPVSSSQVPLNRGDGQNCGNPHSRAHGGAPGRGHLMPDSPNKENGKTQTWLEQETPFINRSASHSAEFKVGSSQLAKHDIPAGRAPQGLPKLSDLPPKTVTPKMEVEAFISHWNSPSSFFVQLVSDEDEIYSLVEKLNSGQDATPICAKDIQEGALVNAEFPDDQSWYRAVIKAQIDSDMFQVEFIDFGNGASVSSSKICRLAQPHLDHPRLSIHCFLRGSMTTESKKYSDVLKNEVDGVDGAVNCTFIQEKETGWEVTLVANGKTLEDCLHTAVSAVPSDTATDKKASSGQDDTFFKNGTLAMEEVVWYKKAALCKGQTLDVFASSINGPEDFWCQYSEVDKLQELSDLAQHAGNDPELKSLDIVSLHAGNACLALFADDKQWYRAEILSKESDSLSVLFIDYGNESHVNISNARAVPVNLRDIPPQAFLCQLDGFDLSQGSWKDDAADQFLEILDDKLLKVTVVQPTELENGRTSYTVRVEYEDQILNDLMKEYWCSSAVSCGSVETREPASPEPATSIQSSPLISELESVRAPVPKELGGEHLSQEVLDGPVPKLESQKNVQTFTETLEENSTIPVLPAVKNLSVHTEKEGPEKDSASSCNQEDSIVSFTEPAASHLVDDVVQKLISDAVEICSGQASDEDDSGRLSRSAAFILEQDLNESTQILCIEESCEESSNLQNVEGENGEKSSQACEDILQQAEETAANTGTRGNALNEESAAEIIESDLGKLRRASGRVEVGAECIIWSQATQTWCRANVLSISKETLLVVLLEQDSQMAVDPQNIFEVSQEEQPQVFLSCLYQYILKECSTFLVE</sequence>
<proteinExistence type="predicted"/>
<feature type="compositionally biased region" description="Low complexity" evidence="1">
    <location>
        <begin position="208"/>
        <end position="223"/>
    </location>
</feature>
<feature type="domain" description="Tudor" evidence="2">
    <location>
        <begin position="750"/>
        <end position="809"/>
    </location>
</feature>
<feature type="domain" description="Tudor" evidence="2">
    <location>
        <begin position="517"/>
        <end position="574"/>
    </location>
</feature>
<dbReference type="PANTHER" id="PTHR22948:SF15">
    <property type="entry name" value="TUDOR DOMAIN-CONTAINING PROTEIN 6"/>
    <property type="match status" value="1"/>
</dbReference>